<evidence type="ECO:0000256" key="1">
    <source>
        <dbReference type="SAM" id="Phobius"/>
    </source>
</evidence>
<dbReference type="Proteomes" id="UP000318571">
    <property type="component" value="Chromosome 5"/>
</dbReference>
<protein>
    <submittedName>
        <fullName evidence="2">Uncharacterized protein</fullName>
    </submittedName>
</protein>
<organism evidence="2 3">
    <name type="scientific">Tigriopus californicus</name>
    <name type="common">Marine copepod</name>
    <dbReference type="NCBI Taxonomy" id="6832"/>
    <lineage>
        <taxon>Eukaryota</taxon>
        <taxon>Metazoa</taxon>
        <taxon>Ecdysozoa</taxon>
        <taxon>Arthropoda</taxon>
        <taxon>Crustacea</taxon>
        <taxon>Multicrustacea</taxon>
        <taxon>Hexanauplia</taxon>
        <taxon>Copepoda</taxon>
        <taxon>Harpacticoida</taxon>
        <taxon>Harpacticidae</taxon>
        <taxon>Tigriopus</taxon>
    </lineage>
</organism>
<dbReference type="EMBL" id="VCGU01000004">
    <property type="protein sequence ID" value="TRY77078.1"/>
    <property type="molecule type" value="Genomic_DNA"/>
</dbReference>
<evidence type="ECO:0000313" key="3">
    <source>
        <dbReference type="Proteomes" id="UP000318571"/>
    </source>
</evidence>
<accession>A0A553PHC1</accession>
<keyword evidence="3" id="KW-1185">Reference proteome</keyword>
<keyword evidence="1" id="KW-1133">Transmembrane helix</keyword>
<dbReference type="AlphaFoldDB" id="A0A553PHC1"/>
<comment type="caution">
    <text evidence="2">The sequence shown here is derived from an EMBL/GenBank/DDBJ whole genome shotgun (WGS) entry which is preliminary data.</text>
</comment>
<sequence length="102" mass="10841">MKDDQGRGTLKSTTSEHVATSIASGCKLGVIAWATIDPIGFGSELFVHERSPAFGAHKARFVPMLLLVRQILGINSNKFSALVAIIGKYVFVALNAVGMVVP</sequence>
<name>A0A553PHC1_TIGCA</name>
<reference evidence="2 3" key="1">
    <citation type="journal article" date="2018" name="Nat. Ecol. Evol.">
        <title>Genomic signatures of mitonuclear coevolution across populations of Tigriopus californicus.</title>
        <authorList>
            <person name="Barreto F.S."/>
            <person name="Watson E.T."/>
            <person name="Lima T.G."/>
            <person name="Willett C.S."/>
            <person name="Edmands S."/>
            <person name="Li W."/>
            <person name="Burton R.S."/>
        </authorList>
    </citation>
    <scope>NUCLEOTIDE SEQUENCE [LARGE SCALE GENOMIC DNA]</scope>
    <source>
        <strain evidence="2 3">San Diego</strain>
    </source>
</reference>
<gene>
    <name evidence="2" type="ORF">TCAL_15953</name>
</gene>
<evidence type="ECO:0000313" key="2">
    <source>
        <dbReference type="EMBL" id="TRY77078.1"/>
    </source>
</evidence>
<keyword evidence="1" id="KW-0472">Membrane</keyword>
<feature type="transmembrane region" description="Helical" evidence="1">
    <location>
        <begin position="79"/>
        <end position="101"/>
    </location>
</feature>
<keyword evidence="1" id="KW-0812">Transmembrane</keyword>
<proteinExistence type="predicted"/>